<evidence type="ECO:0000313" key="5">
    <source>
        <dbReference type="Proteomes" id="UP000813385"/>
    </source>
</evidence>
<evidence type="ECO:0000256" key="1">
    <source>
        <dbReference type="SAM" id="MobiDB-lite"/>
    </source>
</evidence>
<dbReference type="AlphaFoldDB" id="A0A8K0X4E1"/>
<keyword evidence="2" id="KW-0812">Transmembrane</keyword>
<comment type="caution">
    <text evidence="4">The sequence shown here is derived from an EMBL/GenBank/DDBJ whole genome shotgun (WGS) entry which is preliminary data.</text>
</comment>
<dbReference type="Pfam" id="PF14610">
    <property type="entry name" value="Psg1"/>
    <property type="match status" value="1"/>
</dbReference>
<proteinExistence type="predicted"/>
<feature type="chain" id="PRO_5035481104" evidence="3">
    <location>
        <begin position="22"/>
        <end position="259"/>
    </location>
</feature>
<dbReference type="InterPro" id="IPR028000">
    <property type="entry name" value="Pma1"/>
</dbReference>
<feature type="compositionally biased region" description="Basic and acidic residues" evidence="1">
    <location>
        <begin position="241"/>
        <end position="250"/>
    </location>
</feature>
<evidence type="ECO:0000256" key="2">
    <source>
        <dbReference type="SAM" id="Phobius"/>
    </source>
</evidence>
<gene>
    <name evidence="4" type="ORF">B0T11DRAFT_83167</name>
</gene>
<keyword evidence="3" id="KW-0732">Signal</keyword>
<accession>A0A8K0X4E1</accession>
<dbReference type="OrthoDB" id="10404164at2759"/>
<dbReference type="Proteomes" id="UP000813385">
    <property type="component" value="Unassembled WGS sequence"/>
</dbReference>
<protein>
    <submittedName>
        <fullName evidence="4">Uncharacterized protein</fullName>
    </submittedName>
</protein>
<evidence type="ECO:0000313" key="4">
    <source>
        <dbReference type="EMBL" id="KAH7362323.1"/>
    </source>
</evidence>
<feature type="signal peptide" evidence="3">
    <location>
        <begin position="1"/>
        <end position="21"/>
    </location>
</feature>
<evidence type="ECO:0000256" key="3">
    <source>
        <dbReference type="SAM" id="SignalP"/>
    </source>
</evidence>
<sequence>MRATLIITMALTMGVVGLAAGLEARSDDGFAPVVRPNENEAVDNGTVFEITWLATASEYEDAKLQIVLQAADDEAARVTIADNVDYNQGAYNWTVVSPSTETSRFHIRIAFAQSSSEDNQEQDDLYTLSPAFFVVDNTDATSPKDDSSEETGLSKGEVAGIAAGCVVVVLVALISWWLWRLDKRQKQKRQEMIYRAARGSESGASGAVMVEAPSFGTGGTATSAELDSRVQPVELPAGDVEDLRPRRDGHAGTGTDMSR</sequence>
<keyword evidence="2" id="KW-1133">Transmembrane helix</keyword>
<feature type="transmembrane region" description="Helical" evidence="2">
    <location>
        <begin position="158"/>
        <end position="179"/>
    </location>
</feature>
<feature type="region of interest" description="Disordered" evidence="1">
    <location>
        <begin position="216"/>
        <end position="259"/>
    </location>
</feature>
<keyword evidence="2" id="KW-0472">Membrane</keyword>
<keyword evidence="5" id="KW-1185">Reference proteome</keyword>
<reference evidence="4" key="1">
    <citation type="journal article" date="2021" name="Nat. Commun.">
        <title>Genetic determinants of endophytism in the Arabidopsis root mycobiome.</title>
        <authorList>
            <person name="Mesny F."/>
            <person name="Miyauchi S."/>
            <person name="Thiergart T."/>
            <person name="Pickel B."/>
            <person name="Atanasova L."/>
            <person name="Karlsson M."/>
            <person name="Huettel B."/>
            <person name="Barry K.W."/>
            <person name="Haridas S."/>
            <person name="Chen C."/>
            <person name="Bauer D."/>
            <person name="Andreopoulos W."/>
            <person name="Pangilinan J."/>
            <person name="LaButti K."/>
            <person name="Riley R."/>
            <person name="Lipzen A."/>
            <person name="Clum A."/>
            <person name="Drula E."/>
            <person name="Henrissat B."/>
            <person name="Kohler A."/>
            <person name="Grigoriev I.V."/>
            <person name="Martin F.M."/>
            <person name="Hacquard S."/>
        </authorList>
    </citation>
    <scope>NUCLEOTIDE SEQUENCE</scope>
    <source>
        <strain evidence="4">MPI-CAGE-AT-0016</strain>
    </source>
</reference>
<organism evidence="4 5">
    <name type="scientific">Plectosphaerella cucumerina</name>
    <dbReference type="NCBI Taxonomy" id="40658"/>
    <lineage>
        <taxon>Eukaryota</taxon>
        <taxon>Fungi</taxon>
        <taxon>Dikarya</taxon>
        <taxon>Ascomycota</taxon>
        <taxon>Pezizomycotina</taxon>
        <taxon>Sordariomycetes</taxon>
        <taxon>Hypocreomycetidae</taxon>
        <taxon>Glomerellales</taxon>
        <taxon>Plectosphaerellaceae</taxon>
        <taxon>Plectosphaerella</taxon>
    </lineage>
</organism>
<dbReference type="EMBL" id="JAGPXD010000003">
    <property type="protein sequence ID" value="KAH7362323.1"/>
    <property type="molecule type" value="Genomic_DNA"/>
</dbReference>
<name>A0A8K0X4E1_9PEZI</name>